<evidence type="ECO:0000259" key="1">
    <source>
        <dbReference type="Pfam" id="PF07727"/>
    </source>
</evidence>
<feature type="domain" description="Reverse transcriptase Ty1/copia-type" evidence="1">
    <location>
        <begin position="100"/>
        <end position="195"/>
    </location>
</feature>
<evidence type="ECO:0000313" key="3">
    <source>
        <dbReference type="Proteomes" id="UP000257109"/>
    </source>
</evidence>
<evidence type="ECO:0000313" key="2">
    <source>
        <dbReference type="EMBL" id="RDY12570.1"/>
    </source>
</evidence>
<comment type="caution">
    <text evidence="2">The sequence shown here is derived from an EMBL/GenBank/DDBJ whole genome shotgun (WGS) entry which is preliminary data.</text>
</comment>
<name>A0A371IC48_MUCPR</name>
<protein>
    <recommendedName>
        <fullName evidence="1">Reverse transcriptase Ty1/copia-type domain-containing protein</fullName>
    </recommendedName>
</protein>
<dbReference type="Proteomes" id="UP000257109">
    <property type="component" value="Unassembled WGS sequence"/>
</dbReference>
<organism evidence="2 3">
    <name type="scientific">Mucuna pruriens</name>
    <name type="common">Velvet bean</name>
    <name type="synonym">Dolichos pruriens</name>
    <dbReference type="NCBI Taxonomy" id="157652"/>
    <lineage>
        <taxon>Eukaryota</taxon>
        <taxon>Viridiplantae</taxon>
        <taxon>Streptophyta</taxon>
        <taxon>Embryophyta</taxon>
        <taxon>Tracheophyta</taxon>
        <taxon>Spermatophyta</taxon>
        <taxon>Magnoliopsida</taxon>
        <taxon>eudicotyledons</taxon>
        <taxon>Gunneridae</taxon>
        <taxon>Pentapetalae</taxon>
        <taxon>rosids</taxon>
        <taxon>fabids</taxon>
        <taxon>Fabales</taxon>
        <taxon>Fabaceae</taxon>
        <taxon>Papilionoideae</taxon>
        <taxon>50 kb inversion clade</taxon>
        <taxon>NPAAA clade</taxon>
        <taxon>indigoferoid/millettioid clade</taxon>
        <taxon>Phaseoleae</taxon>
        <taxon>Mucuna</taxon>
    </lineage>
</organism>
<accession>A0A371IC48</accession>
<sequence>MRSPNPWMLSSFSRVWKYSTIHHARKLNMNDVVEQRNHTLKDMSLLGETLKTVVYIFNKLRHNFIDHVKESWIQEQLIVVLLAMLNAIRVISFTTLVQDNDVCDLIELLESVEPICCKWIFKTKKDFKGNIKRYKPCLVAKCFIKQEDIDYKETFSLISSKGSLSKIIILVAHFDFEFHHMNVKIVFLNDNIDKTF</sequence>
<dbReference type="OrthoDB" id="411615at2759"/>
<feature type="non-terminal residue" evidence="2">
    <location>
        <position position="1"/>
    </location>
</feature>
<dbReference type="InterPro" id="IPR013103">
    <property type="entry name" value="RVT_2"/>
</dbReference>
<gene>
    <name evidence="2" type="ORF">CR513_02608</name>
</gene>
<keyword evidence="3" id="KW-1185">Reference proteome</keyword>
<dbReference type="STRING" id="157652.A0A371IC48"/>
<dbReference type="AlphaFoldDB" id="A0A371IC48"/>
<dbReference type="Pfam" id="PF07727">
    <property type="entry name" value="RVT_2"/>
    <property type="match status" value="1"/>
</dbReference>
<proteinExistence type="predicted"/>
<dbReference type="EMBL" id="QJKJ01000444">
    <property type="protein sequence ID" value="RDY12570.1"/>
    <property type="molecule type" value="Genomic_DNA"/>
</dbReference>
<reference evidence="2" key="1">
    <citation type="submission" date="2018-05" db="EMBL/GenBank/DDBJ databases">
        <title>Draft genome of Mucuna pruriens seed.</title>
        <authorList>
            <person name="Nnadi N.E."/>
            <person name="Vos R."/>
            <person name="Hasami M.H."/>
            <person name="Devisetty U.K."/>
            <person name="Aguiy J.C."/>
        </authorList>
    </citation>
    <scope>NUCLEOTIDE SEQUENCE [LARGE SCALE GENOMIC DNA]</scope>
    <source>
        <strain evidence="2">JCA_2017</strain>
    </source>
</reference>